<dbReference type="Pfam" id="PF16092">
    <property type="entry name" value="CFAP61_N"/>
    <property type="match status" value="1"/>
</dbReference>
<evidence type="ECO:0000313" key="9">
    <source>
        <dbReference type="EMBL" id="CAB0041157.1"/>
    </source>
</evidence>
<feature type="domain" description="Cilia- and flagella-associated protein 61 N-terminal" evidence="8">
    <location>
        <begin position="812"/>
        <end position="890"/>
    </location>
</feature>
<dbReference type="EMBL" id="CADCXV010001094">
    <property type="protein sequence ID" value="CAB0041157.1"/>
    <property type="molecule type" value="Genomic_DNA"/>
</dbReference>
<sequence>MEIRIHKFFSILMRVPPIFVIDTLLKVGLGTSNEPLVYNSTDDGFQLVDNQNDFFETVATAGNSVFSNQVLSGSQITNDLNYGPLNFILDLKSIGCFLCCIAAFCIFLLWTRHLLIVYVYLASLACLFLSYTCNSFTMNAVISYMEADNTGIGLFALLPNLQLSDLWNGPGWLIFANYFFQIALAVVFYGLYNGPKHPMLQYFIIFCFSVPSYFVVYPVPASFMLKAPPVAAFFPLVINIFWLCYNAFEIWRTIYRGYDLLPIHLLVVVHSLTRVATAASRPCSFASLNISKRSSSSSSSSQCQFIQLIIALHLPPRDDDDDGLTPSPAPLYIITVSKLETNKVSHPIIDHSRSIRNSPASVENYNDVASQHSLPPATRVAGADGSDQLAAREDSRPAASPSSARLHGPHEDSDPGRGPSPLSRLVHRPEQAAARDLAGPEAGRGPARTRTPAHRALDALPRGPAQVQGAGSRRAPVLREVLPVPAVEALRQLAARAAHAQVLLAGLSGAARSAPAAQGAPGQGAESAAAGRTGADQPGPRPSRFAQPQASSHRRYRCYPQLEILTVRVSADRSERNHHRSPTIIIAAAERNNCDHTKQNKEKSKSARAKTRLYLDIQNTNRPVCPPANRRSTSPRSKDVFEQLQVRVQLPEQQQRDQGRALRAAPAPAPGEGRAASALGGDGARDRATEPQGARRLRRGGEAPTGAHRAGALHRGASREAGAAPEEARRLRRGGETGPAAAAPGDRLREGREARLLRSALRGSHDEKSCLALLQENSSERIVSALFLGNHPHVPAVAASAWPIWIDRLYGEEDNDDVVGILDNENATLRRFYGDFYLSEEVRHPEACRRVLVAERSNNVLVAVLAVNCLVDLDLLDRHFELSAFAGFRKFREQDSRFVRTAAASDRAERLRHRIVRRGGQARRAQVSGTVGRELRVLPRARLLPTAAAHRSSSLPVPRQFRGK</sequence>
<keyword evidence="4 6" id="KW-0472">Membrane</keyword>
<feature type="transmembrane region" description="Helical" evidence="6">
    <location>
        <begin position="172"/>
        <end position="192"/>
    </location>
</feature>
<keyword evidence="10" id="KW-1185">Reference proteome</keyword>
<evidence type="ECO:0000256" key="1">
    <source>
        <dbReference type="ARBA" id="ARBA00004141"/>
    </source>
</evidence>
<evidence type="ECO:0000256" key="3">
    <source>
        <dbReference type="ARBA" id="ARBA00022989"/>
    </source>
</evidence>
<evidence type="ECO:0000256" key="2">
    <source>
        <dbReference type="ARBA" id="ARBA00022692"/>
    </source>
</evidence>
<evidence type="ECO:0000259" key="7">
    <source>
        <dbReference type="Pfam" id="PF13705"/>
    </source>
</evidence>
<evidence type="ECO:0000313" key="10">
    <source>
        <dbReference type="Proteomes" id="UP000479190"/>
    </source>
</evidence>
<proteinExistence type="predicted"/>
<feature type="compositionally biased region" description="Basic and acidic residues" evidence="5">
    <location>
        <begin position="726"/>
        <end position="735"/>
    </location>
</feature>
<evidence type="ECO:0000256" key="5">
    <source>
        <dbReference type="SAM" id="MobiDB-lite"/>
    </source>
</evidence>
<dbReference type="AlphaFoldDB" id="A0A6H5IUB1"/>
<protein>
    <submittedName>
        <fullName evidence="9">Uncharacterized protein</fullName>
    </submittedName>
</protein>
<feature type="compositionally biased region" description="Low complexity" evidence="5">
    <location>
        <begin position="661"/>
        <end position="678"/>
    </location>
</feature>
<accession>A0A6H5IUB1</accession>
<organism evidence="9 10">
    <name type="scientific">Trichogramma brassicae</name>
    <dbReference type="NCBI Taxonomy" id="86971"/>
    <lineage>
        <taxon>Eukaryota</taxon>
        <taxon>Metazoa</taxon>
        <taxon>Ecdysozoa</taxon>
        <taxon>Arthropoda</taxon>
        <taxon>Hexapoda</taxon>
        <taxon>Insecta</taxon>
        <taxon>Pterygota</taxon>
        <taxon>Neoptera</taxon>
        <taxon>Endopterygota</taxon>
        <taxon>Hymenoptera</taxon>
        <taxon>Apocrita</taxon>
        <taxon>Proctotrupomorpha</taxon>
        <taxon>Chalcidoidea</taxon>
        <taxon>Trichogrammatidae</taxon>
        <taxon>Trichogramma</taxon>
    </lineage>
</organism>
<feature type="region of interest" description="Disordered" evidence="5">
    <location>
        <begin position="373"/>
        <end position="474"/>
    </location>
</feature>
<feature type="domain" description="TRC8-like N-terminal" evidence="7">
    <location>
        <begin position="8"/>
        <end position="261"/>
    </location>
</feature>
<evidence type="ECO:0000259" key="8">
    <source>
        <dbReference type="Pfam" id="PF16092"/>
    </source>
</evidence>
<feature type="transmembrane region" description="Helical" evidence="6">
    <location>
        <begin position="229"/>
        <end position="248"/>
    </location>
</feature>
<keyword evidence="3 6" id="KW-1133">Transmembrane helix</keyword>
<feature type="transmembrane region" description="Helical" evidence="6">
    <location>
        <begin position="199"/>
        <end position="217"/>
    </location>
</feature>
<dbReference type="InterPro" id="IPR025754">
    <property type="entry name" value="TRC8_N_dom"/>
</dbReference>
<dbReference type="GO" id="GO:0016020">
    <property type="term" value="C:membrane"/>
    <property type="evidence" value="ECO:0007669"/>
    <property type="project" value="UniProtKB-SubCell"/>
</dbReference>
<feature type="transmembrane region" description="Helical" evidence="6">
    <location>
        <begin position="260"/>
        <end position="279"/>
    </location>
</feature>
<feature type="transmembrane region" description="Helical" evidence="6">
    <location>
        <begin position="117"/>
        <end position="137"/>
    </location>
</feature>
<gene>
    <name evidence="9" type="ORF">TBRA_LOCUS12836</name>
</gene>
<dbReference type="InterPro" id="IPR032151">
    <property type="entry name" value="CFAP61_N"/>
</dbReference>
<feature type="region of interest" description="Disordered" evidence="5">
    <location>
        <begin position="514"/>
        <end position="554"/>
    </location>
</feature>
<name>A0A6H5IUB1_9HYME</name>
<dbReference type="Proteomes" id="UP000479190">
    <property type="component" value="Unassembled WGS sequence"/>
</dbReference>
<feature type="transmembrane region" description="Helical" evidence="6">
    <location>
        <begin position="91"/>
        <end position="110"/>
    </location>
</feature>
<evidence type="ECO:0000256" key="6">
    <source>
        <dbReference type="SAM" id="Phobius"/>
    </source>
</evidence>
<dbReference type="Pfam" id="PF13705">
    <property type="entry name" value="TRC8_N"/>
    <property type="match status" value="1"/>
</dbReference>
<reference evidence="9 10" key="1">
    <citation type="submission" date="2020-02" db="EMBL/GenBank/DDBJ databases">
        <authorList>
            <person name="Ferguson B K."/>
        </authorList>
    </citation>
    <scope>NUCLEOTIDE SEQUENCE [LARGE SCALE GENOMIC DNA]</scope>
</reference>
<keyword evidence="2 6" id="KW-0812">Transmembrane</keyword>
<evidence type="ECO:0000256" key="4">
    <source>
        <dbReference type="ARBA" id="ARBA00023136"/>
    </source>
</evidence>
<feature type="region of interest" description="Disordered" evidence="5">
    <location>
        <begin position="649"/>
        <end position="749"/>
    </location>
</feature>
<dbReference type="OrthoDB" id="4348522at2759"/>
<feature type="compositionally biased region" description="Low complexity" evidence="5">
    <location>
        <begin position="706"/>
        <end position="725"/>
    </location>
</feature>
<feature type="compositionally biased region" description="Low complexity" evidence="5">
    <location>
        <begin position="514"/>
        <end position="531"/>
    </location>
</feature>
<comment type="subcellular location">
    <subcellularLocation>
        <location evidence="1">Membrane</location>
        <topology evidence="1">Multi-pass membrane protein</topology>
    </subcellularLocation>
</comment>